<evidence type="ECO:0000313" key="1">
    <source>
        <dbReference type="EMBL" id="CCM02338.1"/>
    </source>
</evidence>
<dbReference type="Proteomes" id="UP000006352">
    <property type="component" value="Unassembled WGS sequence"/>
</dbReference>
<evidence type="ECO:0000313" key="2">
    <source>
        <dbReference type="Proteomes" id="UP000006352"/>
    </source>
</evidence>
<proteinExistence type="predicted"/>
<reference evidence="1 2" key="1">
    <citation type="journal article" date="2012" name="Appl. Environ. Microbiol.">
        <title>Short-read sequencing for genomic analysis of the brown rot fungus Fibroporia radiculosa.</title>
        <authorList>
            <person name="Tang J.D."/>
            <person name="Perkins A.D."/>
            <person name="Sonstegard T.S."/>
            <person name="Schroeder S.G."/>
            <person name="Burgess S.C."/>
            <person name="Diehl S.V."/>
        </authorList>
    </citation>
    <scope>NUCLEOTIDE SEQUENCE [LARGE SCALE GENOMIC DNA]</scope>
    <source>
        <strain evidence="1 2">TFFH 294</strain>
    </source>
</reference>
<sequence length="194" mass="20716">MHVAEPVIWGGRHEALEAQYWRIKLGTSLHMYKTSCITMDQKQTTVDEIPIGLPPTDAAHITSTMRCRAMATPQKAQSEASQRTGAATEHSRISIAVADASTCPGATAITVNGNLTRARSLSSCAANFVIPMSAAALVVPYTAILVRAVRCTRARSPLLRSANLPMDPAQRSERSALVACTYPSTSILHCVGIA</sequence>
<gene>
    <name evidence="1" type="ORF">FIBRA_04431</name>
</gene>
<organism evidence="1 2">
    <name type="scientific">Fibroporia radiculosa</name>
    <dbReference type="NCBI Taxonomy" id="599839"/>
    <lineage>
        <taxon>Eukaryota</taxon>
        <taxon>Fungi</taxon>
        <taxon>Dikarya</taxon>
        <taxon>Basidiomycota</taxon>
        <taxon>Agaricomycotina</taxon>
        <taxon>Agaricomycetes</taxon>
        <taxon>Polyporales</taxon>
        <taxon>Fibroporiaceae</taxon>
        <taxon>Fibroporia</taxon>
    </lineage>
</organism>
<dbReference type="GeneID" id="24097249"/>
<dbReference type="HOGENOM" id="CLU_1402461_0_0_1"/>
<name>J4G7C9_9APHY</name>
<dbReference type="AlphaFoldDB" id="J4G7C9"/>
<keyword evidence="2" id="KW-1185">Reference proteome</keyword>
<dbReference type="EMBL" id="HE797077">
    <property type="protein sequence ID" value="CCM02338.1"/>
    <property type="molecule type" value="Genomic_DNA"/>
</dbReference>
<dbReference type="InParanoid" id="J4G7C9"/>
<dbReference type="RefSeq" id="XP_012181621.1">
    <property type="nucleotide sequence ID" value="XM_012326231.1"/>
</dbReference>
<accession>J4G7C9</accession>
<protein>
    <submittedName>
        <fullName evidence="1">Uncharacterized protein</fullName>
    </submittedName>
</protein>